<reference evidence="1 2" key="1">
    <citation type="submission" date="2022-11" db="EMBL/GenBank/DDBJ databases">
        <title>Minimal conservation of predation-associated metabolite biosynthetic gene clusters underscores biosynthetic potential of Myxococcota including descriptions for ten novel species: Archangium lansinium sp. nov., Myxococcus landrumus sp. nov., Nannocystis bai.</title>
        <authorList>
            <person name="Ahearne A."/>
            <person name="Stevens C."/>
            <person name="Dowd S."/>
        </authorList>
    </citation>
    <scope>NUCLEOTIDE SEQUENCE [LARGE SCALE GENOMIC DNA]</scope>
    <source>
        <strain evidence="1 2">NCELM</strain>
    </source>
</reference>
<proteinExistence type="predicted"/>
<evidence type="ECO:0000313" key="2">
    <source>
        <dbReference type="Proteomes" id="UP001217838"/>
    </source>
</evidence>
<comment type="caution">
    <text evidence="1">The sequence shown here is derived from an EMBL/GenBank/DDBJ whole genome shotgun (WGS) entry which is preliminary data.</text>
</comment>
<dbReference type="Proteomes" id="UP001217838">
    <property type="component" value="Unassembled WGS sequence"/>
</dbReference>
<keyword evidence="2" id="KW-1185">Reference proteome</keyword>
<dbReference type="EMBL" id="JAQNDN010000010">
    <property type="protein sequence ID" value="MDC0669569.1"/>
    <property type="molecule type" value="Genomic_DNA"/>
</dbReference>
<evidence type="ECO:0000313" key="1">
    <source>
        <dbReference type="EMBL" id="MDC0669569.1"/>
    </source>
</evidence>
<gene>
    <name evidence="1" type="ORF">POL58_17580</name>
</gene>
<dbReference type="RefSeq" id="WP_271999369.1">
    <property type="nucleotide sequence ID" value="NZ_JAQNDN010000010.1"/>
</dbReference>
<organism evidence="1 2">
    <name type="scientific">Nannocystis radixulma</name>
    <dbReference type="NCBI Taxonomy" id="2995305"/>
    <lineage>
        <taxon>Bacteria</taxon>
        <taxon>Pseudomonadati</taxon>
        <taxon>Myxococcota</taxon>
        <taxon>Polyangia</taxon>
        <taxon>Nannocystales</taxon>
        <taxon>Nannocystaceae</taxon>
        <taxon>Nannocystis</taxon>
    </lineage>
</organism>
<accession>A0ABT5B7Q8</accession>
<name>A0ABT5B7Q8_9BACT</name>
<protein>
    <submittedName>
        <fullName evidence="1">Uncharacterized protein</fullName>
    </submittedName>
</protein>
<sequence length="139" mass="15230">MFQRLPFDPVFEVVTRILGAAPVSLSPDAMIGASIGRVEGAAYKVFASFLKYDDAEIAERTGLHHVGFSGELFVVTEASYTRDSKTAVAVDAGDLASFVEGHRKIFNDPFFHGDVVIVERDGRKIWTFDHEGGYGLLCD</sequence>